<accession>A0A9X3APD4</accession>
<comment type="caution">
    <text evidence="1">The sequence shown here is derived from an EMBL/GenBank/DDBJ whole genome shotgun (WGS) entry which is preliminary data.</text>
</comment>
<organism evidence="1 2">
    <name type="scientific">Shewanella holmiensis</name>
    <dbReference type="NCBI Taxonomy" id="2952222"/>
    <lineage>
        <taxon>Bacteria</taxon>
        <taxon>Pseudomonadati</taxon>
        <taxon>Pseudomonadota</taxon>
        <taxon>Gammaproteobacteria</taxon>
        <taxon>Alteromonadales</taxon>
        <taxon>Shewanellaceae</taxon>
        <taxon>Shewanella</taxon>
    </lineage>
</organism>
<evidence type="ECO:0000313" key="2">
    <source>
        <dbReference type="Proteomes" id="UP001155546"/>
    </source>
</evidence>
<protein>
    <recommendedName>
        <fullName evidence="3">KfrA N-terminal DNA-binding domain-containing protein</fullName>
    </recommendedName>
</protein>
<dbReference type="AlphaFoldDB" id="A0A9X3APD4"/>
<evidence type="ECO:0008006" key="3">
    <source>
        <dbReference type="Google" id="ProtNLM"/>
    </source>
</evidence>
<dbReference type="EMBL" id="JAMTCD010000011">
    <property type="protein sequence ID" value="MCT7942136.1"/>
    <property type="molecule type" value="Genomic_DNA"/>
</dbReference>
<keyword evidence="2" id="KW-1185">Reference proteome</keyword>
<dbReference type="Proteomes" id="UP001155546">
    <property type="component" value="Unassembled WGS sequence"/>
</dbReference>
<proteinExistence type="predicted"/>
<name>A0A9X3APD4_9GAMM</name>
<evidence type="ECO:0000313" key="1">
    <source>
        <dbReference type="EMBL" id="MCT7942136.1"/>
    </source>
</evidence>
<sequence>MSPIEHVISAAKSIAINGHTPSVALIKGRVGKIPMPIIVQGLQQFKALPKSEWQTIADFVAPEQLGVTANEHPSLEVIASQQQVMQQQLNELLQRVALLEQQLKDKAL</sequence>
<gene>
    <name evidence="1" type="ORF">NE535_10070</name>
</gene>
<dbReference type="RefSeq" id="WP_261298516.1">
    <property type="nucleotide sequence ID" value="NZ_JAMTCD010000011.1"/>
</dbReference>
<reference evidence="1" key="1">
    <citation type="journal article" date="2023" name="Int. J. Syst. Evol. Microbiol.">
        <title>&lt;i&gt;Shewanella septentrionalis&lt;/i&gt; sp. nov. and &lt;i&gt;Shewanella holmiensis&lt;/i&gt; sp. nov., isolated from Baltic Sea water and sediments.</title>
        <authorList>
            <person name="Martin-Rodriguez A.J."/>
            <person name="Thorell K."/>
            <person name="Joffre E."/>
            <person name="Jensie-Markopoulos S."/>
            <person name="Moore E.R.B."/>
            <person name="Sjoling A."/>
        </authorList>
    </citation>
    <scope>NUCLEOTIDE SEQUENCE</scope>
    <source>
        <strain evidence="1">SP1S2-7</strain>
    </source>
</reference>